<sequence length="175" mass="20245">GNLYYHYKGKDVIIEELFADFEHEMRLVLTAPINSSLALEDNWIFLYIIFEEIYDLRFFYYNLTALLERIPSLAPKFSRLLGHIDKTFAALLSRLETDGHLHFNEGEKNILAERLTAHFTYWLPYARLRGSTASSKTLIHEGVFSALSHITPYWGDASEPYAALLKDFFDEQTGA</sequence>
<feature type="non-terminal residue" evidence="1">
    <location>
        <position position="1"/>
    </location>
</feature>
<proteinExistence type="predicted"/>
<comment type="caution">
    <text evidence="1">The sequence shown here is derived from an EMBL/GenBank/DDBJ whole genome shotgun (WGS) entry which is preliminary data.</text>
</comment>
<dbReference type="InterPro" id="IPR025722">
    <property type="entry name" value="TetR"/>
</dbReference>
<protein>
    <recommendedName>
        <fullName evidence="2">TetR/AcrR family transcriptional regulator</fullName>
    </recommendedName>
</protein>
<name>A0A7C3FYM9_9PROT</name>
<dbReference type="EMBL" id="DRMN01000368">
    <property type="protein sequence ID" value="HFB55389.1"/>
    <property type="molecule type" value="Genomic_DNA"/>
</dbReference>
<organism evidence="1">
    <name type="scientific">Hellea balneolensis</name>
    <dbReference type="NCBI Taxonomy" id="287478"/>
    <lineage>
        <taxon>Bacteria</taxon>
        <taxon>Pseudomonadati</taxon>
        <taxon>Pseudomonadota</taxon>
        <taxon>Alphaproteobacteria</taxon>
        <taxon>Maricaulales</taxon>
        <taxon>Robiginitomaculaceae</taxon>
        <taxon>Hellea</taxon>
    </lineage>
</organism>
<dbReference type="Gene3D" id="1.10.357.10">
    <property type="entry name" value="Tetracycline Repressor, domain 2"/>
    <property type="match status" value="1"/>
</dbReference>
<dbReference type="Pfam" id="PF13972">
    <property type="entry name" value="TetR"/>
    <property type="match status" value="1"/>
</dbReference>
<gene>
    <name evidence="1" type="ORF">ENJ46_05640</name>
</gene>
<evidence type="ECO:0000313" key="1">
    <source>
        <dbReference type="EMBL" id="HFB55389.1"/>
    </source>
</evidence>
<accession>A0A7C3FYM9</accession>
<reference evidence="1" key="1">
    <citation type="journal article" date="2020" name="mSystems">
        <title>Genome- and Community-Level Interaction Insights into Carbon Utilization and Element Cycling Functions of Hydrothermarchaeota in Hydrothermal Sediment.</title>
        <authorList>
            <person name="Zhou Z."/>
            <person name="Liu Y."/>
            <person name="Xu W."/>
            <person name="Pan J."/>
            <person name="Luo Z.H."/>
            <person name="Li M."/>
        </authorList>
    </citation>
    <scope>NUCLEOTIDE SEQUENCE [LARGE SCALE GENOMIC DNA]</scope>
    <source>
        <strain evidence="1">HyVt-489</strain>
    </source>
</reference>
<dbReference type="Proteomes" id="UP000886042">
    <property type="component" value="Unassembled WGS sequence"/>
</dbReference>
<dbReference type="AlphaFoldDB" id="A0A7C3FYM9"/>
<evidence type="ECO:0008006" key="2">
    <source>
        <dbReference type="Google" id="ProtNLM"/>
    </source>
</evidence>